<dbReference type="InterPro" id="IPR036397">
    <property type="entry name" value="RNaseH_sf"/>
</dbReference>
<dbReference type="InterPro" id="IPR003165">
    <property type="entry name" value="Piwi"/>
</dbReference>
<reference evidence="2" key="1">
    <citation type="journal article" date="2020" name="Stud. Mycol.">
        <title>101 Dothideomycetes genomes: a test case for predicting lifestyles and emergence of pathogens.</title>
        <authorList>
            <person name="Haridas S."/>
            <person name="Albert R."/>
            <person name="Binder M."/>
            <person name="Bloem J."/>
            <person name="Labutti K."/>
            <person name="Salamov A."/>
            <person name="Andreopoulos B."/>
            <person name="Baker S."/>
            <person name="Barry K."/>
            <person name="Bills G."/>
            <person name="Bluhm B."/>
            <person name="Cannon C."/>
            <person name="Castanera R."/>
            <person name="Culley D."/>
            <person name="Daum C."/>
            <person name="Ezra D."/>
            <person name="Gonzalez J."/>
            <person name="Henrissat B."/>
            <person name="Kuo A."/>
            <person name="Liang C."/>
            <person name="Lipzen A."/>
            <person name="Lutzoni F."/>
            <person name="Magnuson J."/>
            <person name="Mondo S."/>
            <person name="Nolan M."/>
            <person name="Ohm R."/>
            <person name="Pangilinan J."/>
            <person name="Park H.-J."/>
            <person name="Ramirez L."/>
            <person name="Alfaro M."/>
            <person name="Sun H."/>
            <person name="Tritt A."/>
            <person name="Yoshinaga Y."/>
            <person name="Zwiers L.-H."/>
            <person name="Turgeon B."/>
            <person name="Goodwin S."/>
            <person name="Spatafora J."/>
            <person name="Crous P."/>
            <person name="Grigoriev I."/>
        </authorList>
    </citation>
    <scope>NUCLEOTIDE SEQUENCE</scope>
    <source>
        <strain evidence="2">CBS 107.79</strain>
    </source>
</reference>
<dbReference type="PROSITE" id="PS50822">
    <property type="entry name" value="PIWI"/>
    <property type="match status" value="1"/>
</dbReference>
<keyword evidence="3" id="KW-1185">Reference proteome</keyword>
<protein>
    <recommendedName>
        <fullName evidence="1">Piwi domain-containing protein</fullName>
    </recommendedName>
</protein>
<dbReference type="Proteomes" id="UP000800036">
    <property type="component" value="Unassembled WGS sequence"/>
</dbReference>
<dbReference type="InterPro" id="IPR012337">
    <property type="entry name" value="RNaseH-like_sf"/>
</dbReference>
<evidence type="ECO:0000313" key="3">
    <source>
        <dbReference type="Proteomes" id="UP000800036"/>
    </source>
</evidence>
<sequence>MHTGGSFKIQGDEDLQTALTAQFNNCKKQDFTVVVLKKKDFDAYSTVKRAGDIVAGQHTMCIDALKSEKQRGEFARAMYFANLALKVNMKAGGDNWTLQDDDLNKILGSATSRNQTLILGADVTHPGAGSRAGAPSIACVVGTVDNKFMKYFGSMRLQAGNKELIDESHFQSMIKERIRD</sequence>
<dbReference type="GO" id="GO:0003676">
    <property type="term" value="F:nucleic acid binding"/>
    <property type="evidence" value="ECO:0007669"/>
    <property type="project" value="InterPro"/>
</dbReference>
<accession>A0A6A5UM20</accession>
<dbReference type="Gene3D" id="3.30.420.10">
    <property type="entry name" value="Ribonuclease H-like superfamily/Ribonuclease H"/>
    <property type="match status" value="1"/>
</dbReference>
<feature type="domain" description="Piwi" evidence="1">
    <location>
        <begin position="31"/>
        <end position="180"/>
    </location>
</feature>
<dbReference type="Pfam" id="PF02171">
    <property type="entry name" value="Piwi"/>
    <property type="match status" value="1"/>
</dbReference>
<dbReference type="Gene3D" id="3.40.50.2300">
    <property type="match status" value="1"/>
</dbReference>
<gene>
    <name evidence="2" type="ORF">BU23DRAFT_664261</name>
</gene>
<evidence type="ECO:0000259" key="1">
    <source>
        <dbReference type="PROSITE" id="PS50822"/>
    </source>
</evidence>
<proteinExistence type="predicted"/>
<name>A0A6A5UM20_9PLEO</name>
<dbReference type="OrthoDB" id="10252740at2759"/>
<dbReference type="EMBL" id="ML976753">
    <property type="protein sequence ID" value="KAF1965981.1"/>
    <property type="molecule type" value="Genomic_DNA"/>
</dbReference>
<dbReference type="AlphaFoldDB" id="A0A6A5UM20"/>
<evidence type="ECO:0000313" key="2">
    <source>
        <dbReference type="EMBL" id="KAF1965981.1"/>
    </source>
</evidence>
<dbReference type="SUPFAM" id="SSF53098">
    <property type="entry name" value="Ribonuclease H-like"/>
    <property type="match status" value="1"/>
</dbReference>
<dbReference type="PANTHER" id="PTHR22891">
    <property type="entry name" value="EUKARYOTIC TRANSLATION INITIATION FACTOR 2C"/>
    <property type="match status" value="1"/>
</dbReference>
<organism evidence="2 3">
    <name type="scientific">Bimuria novae-zelandiae CBS 107.79</name>
    <dbReference type="NCBI Taxonomy" id="1447943"/>
    <lineage>
        <taxon>Eukaryota</taxon>
        <taxon>Fungi</taxon>
        <taxon>Dikarya</taxon>
        <taxon>Ascomycota</taxon>
        <taxon>Pezizomycotina</taxon>
        <taxon>Dothideomycetes</taxon>
        <taxon>Pleosporomycetidae</taxon>
        <taxon>Pleosporales</taxon>
        <taxon>Massarineae</taxon>
        <taxon>Didymosphaeriaceae</taxon>
        <taxon>Bimuria</taxon>
    </lineage>
</organism>